<dbReference type="Gene3D" id="1.10.357.10">
    <property type="entry name" value="Tetracycline Repressor, domain 2"/>
    <property type="match status" value="1"/>
</dbReference>
<comment type="caution">
    <text evidence="4">The sequence shown here is derived from an EMBL/GenBank/DDBJ whole genome shotgun (WGS) entry which is preliminary data.</text>
</comment>
<reference evidence="4" key="1">
    <citation type="submission" date="2024-05" db="EMBL/GenBank/DDBJ databases">
        <title>Whole genome shotgun sequence of Streptomyces hydrogenans NBRC 13475.</title>
        <authorList>
            <person name="Komaki H."/>
            <person name="Tamura T."/>
        </authorList>
    </citation>
    <scope>NUCLEOTIDE SEQUENCE</scope>
    <source>
        <strain evidence="4">NBRC 13475</strain>
    </source>
</reference>
<dbReference type="EMBL" id="BNDW01000004">
    <property type="protein sequence ID" value="GHI20189.1"/>
    <property type="molecule type" value="Genomic_DNA"/>
</dbReference>
<gene>
    <name evidence="4" type="ORF">Shyd_15600</name>
</gene>
<dbReference type="PANTHER" id="PTHR30055">
    <property type="entry name" value="HTH-TYPE TRANSCRIPTIONAL REGULATOR RUTR"/>
    <property type="match status" value="1"/>
</dbReference>
<dbReference type="PANTHER" id="PTHR30055:SF226">
    <property type="entry name" value="HTH-TYPE TRANSCRIPTIONAL REGULATOR PKSA"/>
    <property type="match status" value="1"/>
</dbReference>
<evidence type="ECO:0000313" key="4">
    <source>
        <dbReference type="EMBL" id="GHI20189.1"/>
    </source>
</evidence>
<proteinExistence type="predicted"/>
<dbReference type="Pfam" id="PF17918">
    <property type="entry name" value="TetR_C_15"/>
    <property type="match status" value="1"/>
</dbReference>
<protein>
    <submittedName>
        <fullName evidence="4">TetR family transcriptional regulator</fullName>
    </submittedName>
</protein>
<feature type="DNA-binding region" description="H-T-H motif" evidence="2">
    <location>
        <begin position="45"/>
        <end position="64"/>
    </location>
</feature>
<keyword evidence="1 2" id="KW-0238">DNA-binding</keyword>
<dbReference type="RefSeq" id="WP_190226317.1">
    <property type="nucleotide sequence ID" value="NZ_BNBS01000177.1"/>
</dbReference>
<keyword evidence="5" id="KW-1185">Reference proteome</keyword>
<dbReference type="InterPro" id="IPR009057">
    <property type="entry name" value="Homeodomain-like_sf"/>
</dbReference>
<accession>A0ABQ3P597</accession>
<evidence type="ECO:0000259" key="3">
    <source>
        <dbReference type="PROSITE" id="PS50977"/>
    </source>
</evidence>
<evidence type="ECO:0000313" key="5">
    <source>
        <dbReference type="Proteomes" id="UP001052739"/>
    </source>
</evidence>
<evidence type="ECO:0000256" key="2">
    <source>
        <dbReference type="PROSITE-ProRule" id="PRU00335"/>
    </source>
</evidence>
<dbReference type="Proteomes" id="UP001052739">
    <property type="component" value="Unassembled WGS sequence"/>
</dbReference>
<name>A0ABQ3P597_9ACTN</name>
<dbReference type="InterPro" id="IPR041669">
    <property type="entry name" value="TetR_C_15"/>
</dbReference>
<dbReference type="InterPro" id="IPR050109">
    <property type="entry name" value="HTH-type_TetR-like_transc_reg"/>
</dbReference>
<dbReference type="InterPro" id="IPR001647">
    <property type="entry name" value="HTH_TetR"/>
</dbReference>
<dbReference type="SUPFAM" id="SSF46689">
    <property type="entry name" value="Homeodomain-like"/>
    <property type="match status" value="1"/>
</dbReference>
<dbReference type="PRINTS" id="PR00455">
    <property type="entry name" value="HTHTETR"/>
</dbReference>
<dbReference type="Pfam" id="PF00440">
    <property type="entry name" value="TetR_N"/>
    <property type="match status" value="1"/>
</dbReference>
<evidence type="ECO:0000256" key="1">
    <source>
        <dbReference type="ARBA" id="ARBA00023125"/>
    </source>
</evidence>
<feature type="domain" description="HTH tetR-type" evidence="3">
    <location>
        <begin position="22"/>
        <end position="82"/>
    </location>
</feature>
<organism evidence="4 5">
    <name type="scientific">Streptomyces hydrogenans</name>
    <dbReference type="NCBI Taxonomy" id="1873719"/>
    <lineage>
        <taxon>Bacteria</taxon>
        <taxon>Bacillati</taxon>
        <taxon>Actinomycetota</taxon>
        <taxon>Actinomycetes</taxon>
        <taxon>Kitasatosporales</taxon>
        <taxon>Streptomycetaceae</taxon>
        <taxon>Streptomyces</taxon>
    </lineage>
</organism>
<sequence length="209" mass="23006">MFEKKSTTQAPARPAVVQRRGVERRKAILDAAEALLAEQGYEAATLKAVGERAGIPVASMYHYFSDRHEVDAELLQRHMTALAAALAASLERPGADTLAEAVDSVIDPFLAYFRAHPSCAELWFNGRAKALDESVRAFDEEQADRLWRVLTERGRIRPDTPALVLRIAFETGGGLFDIAFRRSPDGDDETMAEARRLVTAYLATYAPGA</sequence>
<dbReference type="PROSITE" id="PS50977">
    <property type="entry name" value="HTH_TETR_2"/>
    <property type="match status" value="1"/>
</dbReference>